<keyword evidence="3" id="KW-0143">Chaperone</keyword>
<dbReference type="EMBL" id="DSQF01000022">
    <property type="protein sequence ID" value="HGZ43914.1"/>
    <property type="molecule type" value="Genomic_DNA"/>
</dbReference>
<dbReference type="SUPFAM" id="SSF54814">
    <property type="entry name" value="Prokaryotic type KH domain (KH-domain type II)"/>
    <property type="match status" value="1"/>
</dbReference>
<evidence type="ECO:0000256" key="1">
    <source>
        <dbReference type="ARBA" id="ARBA00022490"/>
    </source>
</evidence>
<comment type="function">
    <text evidence="3">A probable RNA chaperone. Forms a complex with KhpB which binds to cellular RNA and controls its expression. Plays a role in peptidoglycan (PG) homeostasis and cell length regulation.</text>
</comment>
<dbReference type="PANTHER" id="PTHR34654">
    <property type="entry name" value="UPF0109 PROTEIN SCO5592"/>
    <property type="match status" value="1"/>
</dbReference>
<reference evidence="4" key="1">
    <citation type="journal article" date="2020" name="mSystems">
        <title>Genome- and Community-Level Interaction Insights into Carbon Utilization and Element Cycling Functions of Hydrothermarchaeota in Hydrothermal Sediment.</title>
        <authorList>
            <person name="Zhou Z."/>
            <person name="Liu Y."/>
            <person name="Xu W."/>
            <person name="Pan J."/>
            <person name="Luo Z.H."/>
            <person name="Li M."/>
        </authorList>
    </citation>
    <scope>NUCLEOTIDE SEQUENCE [LARGE SCALE GENOMIC DNA]</scope>
    <source>
        <strain evidence="4">SpSt-381</strain>
    </source>
</reference>
<dbReference type="InterPro" id="IPR020627">
    <property type="entry name" value="KhpA"/>
</dbReference>
<keyword evidence="2 3" id="KW-0694">RNA-binding</keyword>
<evidence type="ECO:0000313" key="4">
    <source>
        <dbReference type="EMBL" id="HGZ43914.1"/>
    </source>
</evidence>
<comment type="subunit">
    <text evidence="3">Forms a complex with KhpB.</text>
</comment>
<proteinExistence type="inferred from homology"/>
<comment type="similarity">
    <text evidence="3">Belongs to the KhpA RNA-binding protein family.</text>
</comment>
<accession>A0A832I342</accession>
<sequence length="76" mass="8338">MRDLCAFMARGLVDHPDDVSVEILRAGEDASFELHVHPDDLGHVIGKQGRTARSMRLALSAASRRIGREADLEIAD</sequence>
<dbReference type="GO" id="GO:0008360">
    <property type="term" value="P:regulation of cell shape"/>
    <property type="evidence" value="ECO:0007669"/>
    <property type="project" value="UniProtKB-KW"/>
</dbReference>
<dbReference type="InterPro" id="IPR015946">
    <property type="entry name" value="KH_dom-like_a/b"/>
</dbReference>
<dbReference type="HAMAP" id="MF_00088">
    <property type="entry name" value="KhpA"/>
    <property type="match status" value="1"/>
</dbReference>
<dbReference type="GO" id="GO:0005737">
    <property type="term" value="C:cytoplasm"/>
    <property type="evidence" value="ECO:0007669"/>
    <property type="project" value="UniProtKB-SubCell"/>
</dbReference>
<evidence type="ECO:0000256" key="2">
    <source>
        <dbReference type="ARBA" id="ARBA00022884"/>
    </source>
</evidence>
<dbReference type="Gene3D" id="3.30.300.20">
    <property type="match status" value="1"/>
</dbReference>
<dbReference type="InterPro" id="IPR009019">
    <property type="entry name" value="KH_sf_prok-type"/>
</dbReference>
<dbReference type="GO" id="GO:0003723">
    <property type="term" value="F:RNA binding"/>
    <property type="evidence" value="ECO:0007669"/>
    <property type="project" value="UniProtKB-UniRule"/>
</dbReference>
<dbReference type="GO" id="GO:0009252">
    <property type="term" value="P:peptidoglycan biosynthetic process"/>
    <property type="evidence" value="ECO:0007669"/>
    <property type="project" value="UniProtKB-UniRule"/>
</dbReference>
<dbReference type="PANTHER" id="PTHR34654:SF1">
    <property type="entry name" value="RNA-BINDING PROTEIN KHPA"/>
    <property type="match status" value="1"/>
</dbReference>
<dbReference type="AlphaFoldDB" id="A0A832I342"/>
<dbReference type="CDD" id="cd22533">
    <property type="entry name" value="KH-II_YlqC-like"/>
    <property type="match status" value="1"/>
</dbReference>
<comment type="subcellular location">
    <subcellularLocation>
        <location evidence="3">Cytoplasm</location>
    </subcellularLocation>
</comment>
<keyword evidence="3" id="KW-0133">Cell shape</keyword>
<protein>
    <recommendedName>
        <fullName evidence="3">RNA-binding protein KhpA</fullName>
    </recommendedName>
    <alternativeName>
        <fullName evidence="3">KH-domain protein A</fullName>
    </alternativeName>
</protein>
<gene>
    <name evidence="3" type="primary">khpA</name>
    <name evidence="4" type="ORF">ENR23_10935</name>
</gene>
<dbReference type="Pfam" id="PF13083">
    <property type="entry name" value="KH_KhpA-B"/>
    <property type="match status" value="1"/>
</dbReference>
<name>A0A832I342_UNCEI</name>
<keyword evidence="1 3" id="KW-0963">Cytoplasm</keyword>
<keyword evidence="3" id="KW-0961">Cell wall biogenesis/degradation</keyword>
<comment type="caution">
    <text evidence="4">The sequence shown here is derived from an EMBL/GenBank/DDBJ whole genome shotgun (WGS) entry which is preliminary data.</text>
</comment>
<dbReference type="PROSITE" id="PS50084">
    <property type="entry name" value="KH_TYPE_1"/>
    <property type="match status" value="1"/>
</dbReference>
<dbReference type="GO" id="GO:0071555">
    <property type="term" value="P:cell wall organization"/>
    <property type="evidence" value="ECO:0007669"/>
    <property type="project" value="UniProtKB-KW"/>
</dbReference>
<organism evidence="4">
    <name type="scientific">Eiseniibacteriota bacterium</name>
    <dbReference type="NCBI Taxonomy" id="2212470"/>
    <lineage>
        <taxon>Bacteria</taxon>
        <taxon>Candidatus Eiseniibacteriota</taxon>
    </lineage>
</organism>
<evidence type="ECO:0000256" key="3">
    <source>
        <dbReference type="HAMAP-Rule" id="MF_00088"/>
    </source>
</evidence>